<reference evidence="9 10" key="1">
    <citation type="journal article" date="2023" name="BMC Biotechnol.">
        <title>Vitis rotundifolia cv Carlos genome sequencing.</title>
        <authorList>
            <person name="Huff M."/>
            <person name="Hulse-Kemp A."/>
            <person name="Scheffler B."/>
            <person name="Youngblood R."/>
            <person name="Simpson S."/>
            <person name="Babiker E."/>
            <person name="Staton M."/>
        </authorList>
    </citation>
    <scope>NUCLEOTIDE SEQUENCE [LARGE SCALE GENOMIC DNA]</scope>
    <source>
        <tissue evidence="9">Leaf</tissue>
    </source>
</reference>
<evidence type="ECO:0000256" key="2">
    <source>
        <dbReference type="ARBA" id="ARBA00008668"/>
    </source>
</evidence>
<dbReference type="PANTHER" id="PTHR45650">
    <property type="entry name" value="GDSL-LIKE LIPASE/ACYLHYDROLASE-RELATED"/>
    <property type="match status" value="1"/>
</dbReference>
<sequence>MSPKTHPQNLLCLSCFIYVLASFLLPCSCSTTSSPTDRGDQIKGMFVFGSSLVDTGNNNFLQTTTRADFLPYGIDFPGGPSGRFTNGKNVVDLIGDHLHLPSIPPFSSPATRGAAILRGVDFASGGSGILDNTGSFLGEVTSLNQQIRNFEKVTLPDLEAQLRVKSSESLSSYLFVVGVGGNDITFNYFLHAINRNISLQVFTATMTTLLSAQLKKLYSLGGRKFALMSVNPLGCTPMAIQLPRKVYANRLNQAARLFNFRLKSLIDEMEAEMPGSQLVLVNTYQIINSIIKNPNAKGFKDTTSPCCEVKSSVSGSILCKRGGEACGNRSSYVFFDGLHPTEAVNAIIASRAYDSNDSDLVYPTNIKQLANL</sequence>
<evidence type="ECO:0000256" key="8">
    <source>
        <dbReference type="SAM" id="SignalP"/>
    </source>
</evidence>
<dbReference type="InterPro" id="IPR001087">
    <property type="entry name" value="GDSL"/>
</dbReference>
<dbReference type="SUPFAM" id="SSF52266">
    <property type="entry name" value="SGNH hydrolase"/>
    <property type="match status" value="1"/>
</dbReference>
<keyword evidence="6" id="KW-0442">Lipid degradation</keyword>
<keyword evidence="10" id="KW-1185">Reference proteome</keyword>
<evidence type="ECO:0000313" key="10">
    <source>
        <dbReference type="Proteomes" id="UP001168098"/>
    </source>
</evidence>
<evidence type="ECO:0000256" key="4">
    <source>
        <dbReference type="ARBA" id="ARBA00022729"/>
    </source>
</evidence>
<dbReference type="CDD" id="cd01837">
    <property type="entry name" value="SGNH_plant_lipase_like"/>
    <property type="match status" value="1"/>
</dbReference>
<dbReference type="InterPro" id="IPR035669">
    <property type="entry name" value="SGNH_plant_lipase-like"/>
</dbReference>
<keyword evidence="5" id="KW-0378">Hydrolase</keyword>
<evidence type="ECO:0000256" key="1">
    <source>
        <dbReference type="ARBA" id="ARBA00004613"/>
    </source>
</evidence>
<dbReference type="GO" id="GO:0016788">
    <property type="term" value="F:hydrolase activity, acting on ester bonds"/>
    <property type="evidence" value="ECO:0007669"/>
    <property type="project" value="InterPro"/>
</dbReference>
<name>A0AA38YRL1_VITRO</name>
<evidence type="ECO:0000256" key="5">
    <source>
        <dbReference type="ARBA" id="ARBA00022801"/>
    </source>
</evidence>
<comment type="subcellular location">
    <subcellularLocation>
        <location evidence="1">Secreted</location>
    </subcellularLocation>
</comment>
<evidence type="ECO:0000313" key="9">
    <source>
        <dbReference type="EMBL" id="KAJ9675272.1"/>
    </source>
</evidence>
<dbReference type="InterPro" id="IPR036514">
    <property type="entry name" value="SGNH_hydro_sf"/>
</dbReference>
<keyword evidence="3" id="KW-0964">Secreted</keyword>
<keyword evidence="4 8" id="KW-0732">Signal</keyword>
<feature type="signal peptide" evidence="8">
    <location>
        <begin position="1"/>
        <end position="21"/>
    </location>
</feature>
<feature type="chain" id="PRO_5041399793" description="GDSL esterase/lipase" evidence="8">
    <location>
        <begin position="22"/>
        <end position="372"/>
    </location>
</feature>
<comment type="caution">
    <text evidence="9">The sequence shown here is derived from an EMBL/GenBank/DDBJ whole genome shotgun (WGS) entry which is preliminary data.</text>
</comment>
<dbReference type="Gene3D" id="3.40.50.1110">
    <property type="entry name" value="SGNH hydrolase"/>
    <property type="match status" value="1"/>
</dbReference>
<dbReference type="GO" id="GO:0016042">
    <property type="term" value="P:lipid catabolic process"/>
    <property type="evidence" value="ECO:0007669"/>
    <property type="project" value="UniProtKB-KW"/>
</dbReference>
<evidence type="ECO:0000256" key="6">
    <source>
        <dbReference type="ARBA" id="ARBA00022963"/>
    </source>
</evidence>
<dbReference type="PANTHER" id="PTHR45650:SF2">
    <property type="entry name" value="OS06G0560700 PROTEIN"/>
    <property type="match status" value="1"/>
</dbReference>
<evidence type="ECO:0008006" key="11">
    <source>
        <dbReference type="Google" id="ProtNLM"/>
    </source>
</evidence>
<keyword evidence="7" id="KW-0443">Lipid metabolism</keyword>
<accession>A0AA38YRL1</accession>
<proteinExistence type="inferred from homology"/>
<dbReference type="Proteomes" id="UP001168098">
    <property type="component" value="Unassembled WGS sequence"/>
</dbReference>
<evidence type="ECO:0000256" key="3">
    <source>
        <dbReference type="ARBA" id="ARBA00022525"/>
    </source>
</evidence>
<comment type="similarity">
    <text evidence="2">Belongs to the 'GDSL' lipolytic enzyme family.</text>
</comment>
<evidence type="ECO:0000256" key="7">
    <source>
        <dbReference type="ARBA" id="ARBA00023098"/>
    </source>
</evidence>
<dbReference type="EMBL" id="JARBHA010000018">
    <property type="protein sequence ID" value="KAJ9675272.1"/>
    <property type="molecule type" value="Genomic_DNA"/>
</dbReference>
<organism evidence="9 10">
    <name type="scientific">Vitis rotundifolia</name>
    <name type="common">Muscadine grape</name>
    <dbReference type="NCBI Taxonomy" id="103349"/>
    <lineage>
        <taxon>Eukaryota</taxon>
        <taxon>Viridiplantae</taxon>
        <taxon>Streptophyta</taxon>
        <taxon>Embryophyta</taxon>
        <taxon>Tracheophyta</taxon>
        <taxon>Spermatophyta</taxon>
        <taxon>Magnoliopsida</taxon>
        <taxon>eudicotyledons</taxon>
        <taxon>Gunneridae</taxon>
        <taxon>Pentapetalae</taxon>
        <taxon>rosids</taxon>
        <taxon>Vitales</taxon>
        <taxon>Vitaceae</taxon>
        <taxon>Viteae</taxon>
        <taxon>Vitis</taxon>
    </lineage>
</organism>
<protein>
    <recommendedName>
        <fullName evidence="11">GDSL esterase/lipase</fullName>
    </recommendedName>
</protein>
<gene>
    <name evidence="9" type="ORF">PVL29_024290</name>
</gene>
<dbReference type="GO" id="GO:0005576">
    <property type="term" value="C:extracellular region"/>
    <property type="evidence" value="ECO:0007669"/>
    <property type="project" value="UniProtKB-SubCell"/>
</dbReference>
<dbReference type="InterPro" id="IPR051238">
    <property type="entry name" value="GDSL_esterase/lipase"/>
</dbReference>
<dbReference type="AlphaFoldDB" id="A0AA38YRL1"/>
<dbReference type="Pfam" id="PF00657">
    <property type="entry name" value="Lipase_GDSL"/>
    <property type="match status" value="1"/>
</dbReference>